<dbReference type="AlphaFoldDB" id="A0A518B6Q2"/>
<proteinExistence type="predicted"/>
<keyword evidence="3 7" id="KW-0328">Glycosyltransferase</keyword>
<dbReference type="GO" id="GO:0005886">
    <property type="term" value="C:plasma membrane"/>
    <property type="evidence" value="ECO:0007669"/>
    <property type="project" value="UniProtKB-SubCell"/>
</dbReference>
<dbReference type="Proteomes" id="UP000317093">
    <property type="component" value="Chromosome"/>
</dbReference>
<evidence type="ECO:0000256" key="2">
    <source>
        <dbReference type="ARBA" id="ARBA00022475"/>
    </source>
</evidence>
<dbReference type="SUPFAM" id="SSF53448">
    <property type="entry name" value="Nucleotide-diphospho-sugar transferases"/>
    <property type="match status" value="1"/>
</dbReference>
<evidence type="ECO:0000313" key="7">
    <source>
        <dbReference type="EMBL" id="QDU62655.1"/>
    </source>
</evidence>
<evidence type="ECO:0000256" key="4">
    <source>
        <dbReference type="ARBA" id="ARBA00022679"/>
    </source>
</evidence>
<organism evidence="7 8">
    <name type="scientific">Kolteria novifilia</name>
    <dbReference type="NCBI Taxonomy" id="2527975"/>
    <lineage>
        <taxon>Bacteria</taxon>
        <taxon>Pseudomonadati</taxon>
        <taxon>Planctomycetota</taxon>
        <taxon>Planctomycetia</taxon>
        <taxon>Kolteriales</taxon>
        <taxon>Kolteriaceae</taxon>
        <taxon>Kolteria</taxon>
    </lineage>
</organism>
<evidence type="ECO:0000259" key="6">
    <source>
        <dbReference type="Pfam" id="PF00535"/>
    </source>
</evidence>
<dbReference type="EC" id="2.4.1.-" evidence="7"/>
<evidence type="ECO:0000256" key="1">
    <source>
        <dbReference type="ARBA" id="ARBA00004236"/>
    </source>
</evidence>
<dbReference type="PANTHER" id="PTHR43646">
    <property type="entry name" value="GLYCOSYLTRANSFERASE"/>
    <property type="match status" value="1"/>
</dbReference>
<dbReference type="OrthoDB" id="9806525at2"/>
<dbReference type="PANTHER" id="PTHR43646:SF2">
    <property type="entry name" value="GLYCOSYLTRANSFERASE 2-LIKE DOMAIN-CONTAINING PROTEIN"/>
    <property type="match status" value="1"/>
</dbReference>
<feature type="domain" description="Glycosyltransferase 2-like" evidence="6">
    <location>
        <begin position="27"/>
        <end position="148"/>
    </location>
</feature>
<evidence type="ECO:0000256" key="5">
    <source>
        <dbReference type="ARBA" id="ARBA00023136"/>
    </source>
</evidence>
<reference evidence="7 8" key="1">
    <citation type="submission" date="2019-02" db="EMBL/GenBank/DDBJ databases">
        <title>Deep-cultivation of Planctomycetes and their phenomic and genomic characterization uncovers novel biology.</title>
        <authorList>
            <person name="Wiegand S."/>
            <person name="Jogler M."/>
            <person name="Boedeker C."/>
            <person name="Pinto D."/>
            <person name="Vollmers J."/>
            <person name="Rivas-Marin E."/>
            <person name="Kohn T."/>
            <person name="Peeters S.H."/>
            <person name="Heuer A."/>
            <person name="Rast P."/>
            <person name="Oberbeckmann S."/>
            <person name="Bunk B."/>
            <person name="Jeske O."/>
            <person name="Meyerdierks A."/>
            <person name="Storesund J.E."/>
            <person name="Kallscheuer N."/>
            <person name="Luecker S."/>
            <person name="Lage O.M."/>
            <person name="Pohl T."/>
            <person name="Merkel B.J."/>
            <person name="Hornburger P."/>
            <person name="Mueller R.-W."/>
            <person name="Bruemmer F."/>
            <person name="Labrenz M."/>
            <person name="Spormann A.M."/>
            <person name="Op den Camp H."/>
            <person name="Overmann J."/>
            <person name="Amann R."/>
            <person name="Jetten M.S.M."/>
            <person name="Mascher T."/>
            <person name="Medema M.H."/>
            <person name="Devos D.P."/>
            <person name="Kaster A.-K."/>
            <person name="Ovreas L."/>
            <person name="Rohde M."/>
            <person name="Galperin M.Y."/>
            <person name="Jogler C."/>
        </authorList>
    </citation>
    <scope>NUCLEOTIDE SEQUENCE [LARGE SCALE GENOMIC DNA]</scope>
    <source>
        <strain evidence="7 8">Pan216</strain>
    </source>
</reference>
<dbReference type="KEGG" id="knv:Pan216_35220"/>
<sequence>MSTLPSLNDDFEDGAGEKRLASPTLAVILPVLNEEVALRGVLESLLRQSQPADRIVVVDGGSSDATLDVARAMGATLLEAPRRGRGCQIAHAVGQVREEIVLIAHADMIFPERAIATIVRTMAQSPDVPGGCLGHRFDDRHPFLRGVEWWDHCRAKYAHMSYGDQAQFFRRESIATSGGFPDQPLMEDVELSRRLRRLGRPIVLSIPVTVSARRLREVGFLRAVWGNVQLRRRYRAQGLAACQELYERYYHAAE</sequence>
<evidence type="ECO:0000256" key="3">
    <source>
        <dbReference type="ARBA" id="ARBA00022676"/>
    </source>
</evidence>
<dbReference type="Pfam" id="PF00535">
    <property type="entry name" value="Glycos_transf_2"/>
    <property type="match status" value="1"/>
</dbReference>
<dbReference type="InterPro" id="IPR029044">
    <property type="entry name" value="Nucleotide-diphossugar_trans"/>
</dbReference>
<dbReference type="RefSeq" id="WP_145259553.1">
    <property type="nucleotide sequence ID" value="NZ_CP036279.1"/>
</dbReference>
<gene>
    <name evidence="7" type="ORF">Pan216_35220</name>
</gene>
<accession>A0A518B6Q2</accession>
<keyword evidence="2" id="KW-1003">Cell membrane</keyword>
<protein>
    <submittedName>
        <fullName evidence="7">PGL/p-HBAD biosynthesis glycosyltransferase</fullName>
        <ecNumber evidence="7">2.4.1.-</ecNumber>
    </submittedName>
</protein>
<dbReference type="EMBL" id="CP036279">
    <property type="protein sequence ID" value="QDU62655.1"/>
    <property type="molecule type" value="Genomic_DNA"/>
</dbReference>
<evidence type="ECO:0000313" key="8">
    <source>
        <dbReference type="Proteomes" id="UP000317093"/>
    </source>
</evidence>
<name>A0A518B6Q2_9BACT</name>
<keyword evidence="5" id="KW-0472">Membrane</keyword>
<comment type="subcellular location">
    <subcellularLocation>
        <location evidence="1">Cell membrane</location>
    </subcellularLocation>
</comment>
<keyword evidence="8" id="KW-1185">Reference proteome</keyword>
<dbReference type="InterPro" id="IPR001173">
    <property type="entry name" value="Glyco_trans_2-like"/>
</dbReference>
<dbReference type="Gene3D" id="3.90.550.10">
    <property type="entry name" value="Spore Coat Polysaccharide Biosynthesis Protein SpsA, Chain A"/>
    <property type="match status" value="1"/>
</dbReference>
<keyword evidence="4 7" id="KW-0808">Transferase</keyword>
<dbReference type="GO" id="GO:0016757">
    <property type="term" value="F:glycosyltransferase activity"/>
    <property type="evidence" value="ECO:0007669"/>
    <property type="project" value="UniProtKB-KW"/>
</dbReference>